<dbReference type="Gene3D" id="3.40.50.10330">
    <property type="entry name" value="Probable inorganic polyphosphate/atp-NAD kinase, domain 1"/>
    <property type="match status" value="1"/>
</dbReference>
<evidence type="ECO:0000256" key="5">
    <source>
        <dbReference type="ARBA" id="ARBA00022842"/>
    </source>
</evidence>
<keyword evidence="10" id="KW-0418">Kinase</keyword>
<organism evidence="10 11">
    <name type="scientific">Ethanoligenens harbinense (strain DSM 18485 / JCM 12961 / CGMCC 1.5033 / YUAN-3)</name>
    <dbReference type="NCBI Taxonomy" id="663278"/>
    <lineage>
        <taxon>Bacteria</taxon>
        <taxon>Bacillati</taxon>
        <taxon>Bacillota</taxon>
        <taxon>Clostridia</taxon>
        <taxon>Eubacteriales</taxon>
        <taxon>Oscillospiraceae</taxon>
        <taxon>Ethanoligenens</taxon>
    </lineage>
</organism>
<keyword evidence="6" id="KW-0443">Lipid metabolism</keyword>
<proteinExistence type="inferred from homology"/>
<feature type="domain" description="DAGKc" evidence="9">
    <location>
        <begin position="5"/>
        <end position="136"/>
    </location>
</feature>
<gene>
    <name evidence="10" type="ordered locus">Ethha_0060</name>
</gene>
<keyword evidence="4" id="KW-0479">Metal-binding</keyword>
<evidence type="ECO:0000256" key="1">
    <source>
        <dbReference type="ARBA" id="ARBA00001946"/>
    </source>
</evidence>
<dbReference type="GO" id="GO:0008654">
    <property type="term" value="P:phospholipid biosynthetic process"/>
    <property type="evidence" value="ECO:0007669"/>
    <property type="project" value="UniProtKB-KW"/>
</dbReference>
<dbReference type="GO" id="GO:0005886">
    <property type="term" value="C:plasma membrane"/>
    <property type="evidence" value="ECO:0007669"/>
    <property type="project" value="TreeGrafter"/>
</dbReference>
<dbReference type="STRING" id="663278.Ethha_0060"/>
<dbReference type="InterPro" id="IPR017438">
    <property type="entry name" value="ATP-NAD_kinase_N"/>
</dbReference>
<dbReference type="InterPro" id="IPR016064">
    <property type="entry name" value="NAD/diacylglycerol_kinase_sf"/>
</dbReference>
<dbReference type="PROSITE" id="PS50146">
    <property type="entry name" value="DAGK"/>
    <property type="match status" value="1"/>
</dbReference>
<dbReference type="GO" id="GO:0046872">
    <property type="term" value="F:metal ion binding"/>
    <property type="evidence" value="ECO:0007669"/>
    <property type="project" value="UniProtKB-KW"/>
</dbReference>
<evidence type="ECO:0000256" key="8">
    <source>
        <dbReference type="ARBA" id="ARBA00023264"/>
    </source>
</evidence>
<dbReference type="InterPro" id="IPR005218">
    <property type="entry name" value="Diacylglycerol/lipid_kinase"/>
</dbReference>
<evidence type="ECO:0000313" key="10">
    <source>
        <dbReference type="EMBL" id="ADU25651.1"/>
    </source>
</evidence>
<accession>E6U5I4</accession>
<dbReference type="InterPro" id="IPR050187">
    <property type="entry name" value="Lipid_Phosphate_FormReg"/>
</dbReference>
<dbReference type="Gene3D" id="2.60.200.40">
    <property type="match status" value="1"/>
</dbReference>
<keyword evidence="10" id="KW-0808">Transferase</keyword>
<dbReference type="SUPFAM" id="SSF111331">
    <property type="entry name" value="NAD kinase/diacylglycerol kinase-like"/>
    <property type="match status" value="1"/>
</dbReference>
<evidence type="ECO:0000256" key="2">
    <source>
        <dbReference type="ARBA" id="ARBA00005983"/>
    </source>
</evidence>
<dbReference type="HOGENOM" id="CLU_045532_1_0_9"/>
<dbReference type="GO" id="GO:0004143">
    <property type="term" value="F:ATP-dependent diacylglycerol kinase activity"/>
    <property type="evidence" value="ECO:0007669"/>
    <property type="project" value="TreeGrafter"/>
</dbReference>
<dbReference type="Pfam" id="PF00781">
    <property type="entry name" value="DAGK_cat"/>
    <property type="match status" value="1"/>
</dbReference>
<evidence type="ECO:0000256" key="6">
    <source>
        <dbReference type="ARBA" id="ARBA00023098"/>
    </source>
</evidence>
<name>E6U5I4_ETHHY</name>
<dbReference type="SMART" id="SM00046">
    <property type="entry name" value="DAGKc"/>
    <property type="match status" value="1"/>
</dbReference>
<dbReference type="KEGG" id="eha:Ethha_0060"/>
<dbReference type="NCBIfam" id="TIGR00147">
    <property type="entry name" value="YegS/Rv2252/BmrU family lipid kinase"/>
    <property type="match status" value="1"/>
</dbReference>
<evidence type="ECO:0000256" key="3">
    <source>
        <dbReference type="ARBA" id="ARBA00022516"/>
    </source>
</evidence>
<evidence type="ECO:0000259" key="9">
    <source>
        <dbReference type="PROSITE" id="PS50146"/>
    </source>
</evidence>
<reference evidence="10 11" key="1">
    <citation type="submission" date="2010-12" db="EMBL/GenBank/DDBJ databases">
        <title>Complete sequence of Ethanoligenens harbinense YUAN-3.</title>
        <authorList>
            <person name="Lucas S."/>
            <person name="Copeland A."/>
            <person name="Lapidus A."/>
            <person name="Cheng J.-F."/>
            <person name="Bruce D."/>
            <person name="Goodwin L."/>
            <person name="Pitluck S."/>
            <person name="Chertkov O."/>
            <person name="Misra M."/>
            <person name="Detter J.C."/>
            <person name="Han C."/>
            <person name="Tapia R."/>
            <person name="Land M."/>
            <person name="Hauser L."/>
            <person name="Jeffries C."/>
            <person name="Kyrpides N."/>
            <person name="Ivanova N."/>
            <person name="Mikhailova N."/>
            <person name="Wang A."/>
            <person name="Mouttaki H."/>
            <person name="He Z."/>
            <person name="Zhou J."/>
            <person name="Hemme C.L."/>
            <person name="Woyke T."/>
        </authorList>
    </citation>
    <scope>NUCLEOTIDE SEQUENCE [LARGE SCALE GENOMIC DNA]</scope>
    <source>
        <strain evidence="11">DSM 18485 / JCM 12961 / CGMCC 1.5033 / YUAN-3</strain>
    </source>
</reference>
<dbReference type="RefSeq" id="WP_013484032.1">
    <property type="nucleotide sequence ID" value="NC_014828.1"/>
</dbReference>
<dbReference type="Proteomes" id="UP000001551">
    <property type="component" value="Chromosome"/>
</dbReference>
<protein>
    <submittedName>
        <fullName evidence="10">Diacylglycerol kinase catalytic region</fullName>
    </submittedName>
</protein>
<evidence type="ECO:0000256" key="4">
    <source>
        <dbReference type="ARBA" id="ARBA00022723"/>
    </source>
</evidence>
<dbReference type="EMBL" id="CP002400">
    <property type="protein sequence ID" value="ADU25651.1"/>
    <property type="molecule type" value="Genomic_DNA"/>
</dbReference>
<sequence>MLSERTGKNILFILNPNAGKQHIGRKSDELVTLFEESGCRVDARTTTRPGDAAELAEQLASAYDLVVCCGGDGTLHEVVNGMLRASAQVPLGYLPTGTTNDMARTLRLPGDVRKAAGVVLQGHTAAQDLGLFNGTQYFSYIASFGAFTSIPYSTPQWLKNLLGYPAYLLQVLRCLPEMHPYALEMETNDGLHAKGRFLFGSVSNARSVSGIFRFKPEDVSLDDGLFELMLIRHPENPLEFFRIAHNLIRRKADDHFVIFRHVRTVSFRFETETSWTVDGEYGGTTRSVEIRTLHRALPFISGRPQRIRARRSRFSHSRSPHLTP</sequence>
<evidence type="ECO:0000256" key="7">
    <source>
        <dbReference type="ARBA" id="ARBA00023209"/>
    </source>
</evidence>
<keyword evidence="7" id="KW-0594">Phospholipid biosynthesis</keyword>
<keyword evidence="8" id="KW-1208">Phospholipid metabolism</keyword>
<keyword evidence="3" id="KW-0444">Lipid biosynthesis</keyword>
<dbReference type="AlphaFoldDB" id="E6U5I4"/>
<comment type="similarity">
    <text evidence="2">Belongs to the diacylglycerol/lipid kinase family.</text>
</comment>
<keyword evidence="5" id="KW-0460">Magnesium</keyword>
<comment type="cofactor">
    <cofactor evidence="1">
        <name>Mg(2+)</name>
        <dbReference type="ChEBI" id="CHEBI:18420"/>
    </cofactor>
</comment>
<dbReference type="PANTHER" id="PTHR12358">
    <property type="entry name" value="SPHINGOSINE KINASE"/>
    <property type="match status" value="1"/>
</dbReference>
<dbReference type="PANTHER" id="PTHR12358:SF106">
    <property type="entry name" value="LIPID KINASE YEGS"/>
    <property type="match status" value="1"/>
</dbReference>
<evidence type="ECO:0000313" key="11">
    <source>
        <dbReference type="Proteomes" id="UP000001551"/>
    </source>
</evidence>
<keyword evidence="11" id="KW-1185">Reference proteome</keyword>
<dbReference type="GO" id="GO:0005524">
    <property type="term" value="F:ATP binding"/>
    <property type="evidence" value="ECO:0007669"/>
    <property type="project" value="InterPro"/>
</dbReference>
<dbReference type="eggNOG" id="COG1597">
    <property type="taxonomic scope" value="Bacteria"/>
</dbReference>
<dbReference type="InterPro" id="IPR001206">
    <property type="entry name" value="Diacylglycerol_kinase_cat_dom"/>
</dbReference>